<name>A0ABU9Y376_9SPHN</name>
<keyword evidence="2" id="KW-1185">Reference proteome</keyword>
<dbReference type="SUPFAM" id="SSF54427">
    <property type="entry name" value="NTF2-like"/>
    <property type="match status" value="1"/>
</dbReference>
<dbReference type="EMBL" id="JBDIME010000008">
    <property type="protein sequence ID" value="MEN2790258.1"/>
    <property type="molecule type" value="Genomic_DNA"/>
</dbReference>
<dbReference type="Gene3D" id="3.10.450.50">
    <property type="match status" value="1"/>
</dbReference>
<evidence type="ECO:0000313" key="2">
    <source>
        <dbReference type="Proteomes" id="UP001419910"/>
    </source>
</evidence>
<proteinExistence type="predicted"/>
<dbReference type="Proteomes" id="UP001419910">
    <property type="component" value="Unassembled WGS sequence"/>
</dbReference>
<gene>
    <name evidence="1" type="ORF">ABC974_11525</name>
</gene>
<dbReference type="InterPro" id="IPR009959">
    <property type="entry name" value="Cyclase_SnoaL-like"/>
</dbReference>
<dbReference type="RefSeq" id="WP_343889066.1">
    <property type="nucleotide sequence ID" value="NZ_BAAAEH010000016.1"/>
</dbReference>
<comment type="caution">
    <text evidence="1">The sequence shown here is derived from an EMBL/GenBank/DDBJ whole genome shotgun (WGS) entry which is preliminary data.</text>
</comment>
<dbReference type="Pfam" id="PF07366">
    <property type="entry name" value="SnoaL"/>
    <property type="match status" value="1"/>
</dbReference>
<reference evidence="1 2" key="1">
    <citation type="submission" date="2024-05" db="EMBL/GenBank/DDBJ databases">
        <authorList>
            <person name="Liu Q."/>
            <person name="Xin Y.-H."/>
        </authorList>
    </citation>
    <scope>NUCLEOTIDE SEQUENCE [LARGE SCALE GENOMIC DNA]</scope>
    <source>
        <strain evidence="1 2">CGMCC 1.10181</strain>
    </source>
</reference>
<accession>A0ABU9Y376</accession>
<evidence type="ECO:0000313" key="1">
    <source>
        <dbReference type="EMBL" id="MEN2790258.1"/>
    </source>
</evidence>
<dbReference type="PANTHER" id="PTHR38436">
    <property type="entry name" value="POLYKETIDE CYCLASE SNOAL-LIKE DOMAIN"/>
    <property type="match status" value="1"/>
</dbReference>
<organism evidence="1 2">
    <name type="scientific">Sphingomonas oligophenolica</name>
    <dbReference type="NCBI Taxonomy" id="301154"/>
    <lineage>
        <taxon>Bacteria</taxon>
        <taxon>Pseudomonadati</taxon>
        <taxon>Pseudomonadota</taxon>
        <taxon>Alphaproteobacteria</taxon>
        <taxon>Sphingomonadales</taxon>
        <taxon>Sphingomonadaceae</taxon>
        <taxon>Sphingomonas</taxon>
    </lineage>
</organism>
<sequence length="173" mass="18953">MKSSMHASLRSLFWPLTFAVLAGVTSLAVAREPQSLSPEQARKIVAPLYEALNEPSKKDVPKLLSQATNPDYRSCSTNQDCLDRTQLAGQFKVFGAIIPDLHWKVLDVWTSGDRIVVRGEATGTPVKPLFGAPPTGRSFRTISIDMFTVQNGKLSSAYHVENWAAAIDQIKAP</sequence>
<dbReference type="InterPro" id="IPR032710">
    <property type="entry name" value="NTF2-like_dom_sf"/>
</dbReference>
<dbReference type="PANTHER" id="PTHR38436:SF1">
    <property type="entry name" value="ESTER CYCLASE"/>
    <property type="match status" value="1"/>
</dbReference>
<protein>
    <submittedName>
        <fullName evidence="1">Ester cyclase</fullName>
    </submittedName>
</protein>